<dbReference type="SUPFAM" id="SSF54373">
    <property type="entry name" value="FAD-linked reductases, C-terminal domain"/>
    <property type="match status" value="1"/>
</dbReference>
<dbReference type="InterPro" id="IPR036188">
    <property type="entry name" value="FAD/NAD-bd_sf"/>
</dbReference>
<protein>
    <submittedName>
        <fullName evidence="3">FAD-dependent oxidoreductase</fullName>
    </submittedName>
</protein>
<evidence type="ECO:0000256" key="1">
    <source>
        <dbReference type="ARBA" id="ARBA00023002"/>
    </source>
</evidence>
<dbReference type="PANTHER" id="PTHR13847">
    <property type="entry name" value="SARCOSINE DEHYDROGENASE-RELATED"/>
    <property type="match status" value="1"/>
</dbReference>
<dbReference type="Pfam" id="PF01266">
    <property type="entry name" value="DAO"/>
    <property type="match status" value="1"/>
</dbReference>
<dbReference type="Proteomes" id="UP000539350">
    <property type="component" value="Unassembled WGS sequence"/>
</dbReference>
<feature type="domain" description="FAD dependent oxidoreductase" evidence="2">
    <location>
        <begin position="7"/>
        <end position="396"/>
    </location>
</feature>
<dbReference type="AlphaFoldDB" id="A0A7W2TXT4"/>
<dbReference type="Gene3D" id="3.50.50.60">
    <property type="entry name" value="FAD/NAD(P)-binding domain"/>
    <property type="match status" value="2"/>
</dbReference>
<evidence type="ECO:0000259" key="2">
    <source>
        <dbReference type="Pfam" id="PF01266"/>
    </source>
</evidence>
<dbReference type="InterPro" id="IPR006076">
    <property type="entry name" value="FAD-dep_OxRdtase"/>
</dbReference>
<evidence type="ECO:0000313" key="4">
    <source>
        <dbReference type="Proteomes" id="UP000539350"/>
    </source>
</evidence>
<evidence type="ECO:0000313" key="3">
    <source>
        <dbReference type="EMBL" id="MBA6413880.1"/>
    </source>
</evidence>
<dbReference type="EMBL" id="JACFXU010000017">
    <property type="protein sequence ID" value="MBA6413880.1"/>
    <property type="molecule type" value="Genomic_DNA"/>
</dbReference>
<gene>
    <name evidence="3" type="ORF">H2508_12235</name>
</gene>
<reference evidence="3 4" key="1">
    <citation type="submission" date="2020-07" db="EMBL/GenBank/DDBJ databases">
        <title>Halieaceae bacterium, F7430, whole genome shotgun sequencing project.</title>
        <authorList>
            <person name="Jiang S."/>
            <person name="Liu Z.W."/>
            <person name="Du Z.J."/>
        </authorList>
    </citation>
    <scope>NUCLEOTIDE SEQUENCE [LARGE SCALE GENOMIC DNA]</scope>
    <source>
        <strain evidence="3 4">F7430</strain>
    </source>
</reference>
<comment type="caution">
    <text evidence="3">The sequence shown here is derived from an EMBL/GenBank/DDBJ whole genome shotgun (WGS) entry which is preliminary data.</text>
</comment>
<keyword evidence="1" id="KW-0560">Oxidoreductase</keyword>
<dbReference type="GO" id="GO:0005737">
    <property type="term" value="C:cytoplasm"/>
    <property type="evidence" value="ECO:0007669"/>
    <property type="project" value="TreeGrafter"/>
</dbReference>
<dbReference type="PANTHER" id="PTHR13847:SF289">
    <property type="entry name" value="GLYCINE OXIDASE"/>
    <property type="match status" value="1"/>
</dbReference>
<organism evidence="3 4">
    <name type="scientific">Sediminihaliea albiluteola</name>
    <dbReference type="NCBI Taxonomy" id="2758564"/>
    <lineage>
        <taxon>Bacteria</taxon>
        <taxon>Pseudomonadati</taxon>
        <taxon>Pseudomonadota</taxon>
        <taxon>Gammaproteobacteria</taxon>
        <taxon>Cellvibrionales</taxon>
        <taxon>Halieaceae</taxon>
        <taxon>Sediminihaliea</taxon>
    </lineage>
</organism>
<sequence>MNIKSMDTVVVGAGVVGVAIAERLQYEGGQILLLDRAGPGEACSSGNAGHFATDVVLPLANLQTIAALPKMLLDKRGPLSLRWSYLPQMLPWLARFAMAALPAQAKASAQALRALNSRSIASYESLLARTDLRSLMVQRGALTVYESAQAKLKHQSTVALLRDYGVNVEALSAAAVRELEPALGNAVAGGLYFPDTAHTVNPLRLTQSLARSFCAAGGQLQQLEVIALRPQNEGIAVLTESGAILAKRVVLAAGVWSGSLLRSLGLELPLDTERGYHLMLPEPGLQLSRPVTSHERSFVMTPMEEGLRLAGTVELVGLDAPPDYGRSEVLFEHAATLLPGLHRAKATRWMGMRPSLPDSLPVIGTAAAEPRLLFAFGHQHLGLTQAATTAELIADLVAGRAPAIDLGPYRIERFRGARSLRCTA</sequence>
<proteinExistence type="predicted"/>
<accession>A0A7W2TXT4</accession>
<dbReference type="SUPFAM" id="SSF51905">
    <property type="entry name" value="FAD/NAD(P)-binding domain"/>
    <property type="match status" value="1"/>
</dbReference>
<dbReference type="RefSeq" id="WP_182174077.1">
    <property type="nucleotide sequence ID" value="NZ_JACFXU010000017.1"/>
</dbReference>
<dbReference type="Gene3D" id="3.30.9.10">
    <property type="entry name" value="D-Amino Acid Oxidase, subunit A, domain 2"/>
    <property type="match status" value="1"/>
</dbReference>
<dbReference type="GO" id="GO:0016491">
    <property type="term" value="F:oxidoreductase activity"/>
    <property type="evidence" value="ECO:0007669"/>
    <property type="project" value="UniProtKB-KW"/>
</dbReference>
<keyword evidence="4" id="KW-1185">Reference proteome</keyword>
<name>A0A7W2TXT4_9GAMM</name>